<evidence type="ECO:0000256" key="5">
    <source>
        <dbReference type="ARBA" id="ARBA00022840"/>
    </source>
</evidence>
<protein>
    <recommendedName>
        <fullName evidence="7">ATP-dependent DNA helicase</fullName>
        <ecNumber evidence="7">5.6.2.4</ecNumber>
    </recommendedName>
</protein>
<comment type="subcellular location">
    <subcellularLocation>
        <location evidence="7">Nucleus</location>
    </subcellularLocation>
</comment>
<dbReference type="SUPFAM" id="SSF52540">
    <property type="entry name" value="P-loop containing nucleoside triphosphate hydrolases"/>
    <property type="match status" value="1"/>
</dbReference>
<evidence type="ECO:0000256" key="3">
    <source>
        <dbReference type="ARBA" id="ARBA00022801"/>
    </source>
</evidence>
<keyword evidence="7" id="KW-0539">Nucleus</keyword>
<dbReference type="InterPro" id="IPR014001">
    <property type="entry name" value="Helicase_ATP-bd"/>
</dbReference>
<sequence>MLISTQPPTRYRKINSLLSLAFFSSRLALSVRNAIIETRAIPHFYASNLITKERFSQATFNFRPKPLYQKPQAYLLREYHSARKAHKMATLIEEDEFGLSSGDEAELLDLASSMEQRASHKRKSPFDELPPAKRTAIDAKRLALATTALTKSFGLKAFRLQQEQVISTLLDGESAAVVFPTGGGKSLCYQIPALVFSDVDTLSNIRGNGESGVTLVVSPLIALMKDQVDALVRRGIHGAAVMDSTKTREEYLAIVEKLRNGELKLLYVAPERLNNEGFVEQMKHVRGGVRLLAVDEAHCISEWGHAFRPDYLKVSRFAKEIQAERVVCLTATATPRVAQDICKAFNIDEKVGLFRTSTYRSNLQLLAESGLTKKELYPRLCKFLKDNPGPSIIYVTLQKQTEDLAAELTLKGFKAKSFHAGMDTSVKTSIQEDFMRRNDLIIVATIAFGMGIDKANIRNVVHYNIPSSLESYSQEIGRAGRDGMTSKCMFFVCGEDLHLREMFARGDLPSKESVRGVIGDIFDSTTIKLPIGGEIKRSLYTQGKDFDIRATTLSNIYAQLELSHGLLRATTPMYTKYTFTPGVQYRSKIDSDKSPEAIAINAFAKKASKLWHVDVDAAAVRYQIPRTDIVRKLNDLNESRALELKPGGVLNVFKVVRAPPKSPKEIDTITESIHEIMVKREQEALVRTDQMLQLITGEACFTRVLAQHFGDVLPDDKEECGHCTWCMTHMAVKQQVPPPVMFNYPAFKAVLDKVPDRDDARFLARVAFGITSPRSTGMKLGKDPVFGSMDDHQFTV</sequence>
<dbReference type="Gene3D" id="3.40.50.300">
    <property type="entry name" value="P-loop containing nucleotide triphosphate hydrolases"/>
    <property type="match status" value="2"/>
</dbReference>
<dbReference type="NCBIfam" id="TIGR00614">
    <property type="entry name" value="recQ_fam"/>
    <property type="match status" value="1"/>
</dbReference>
<dbReference type="EC" id="5.6.2.4" evidence="7"/>
<feature type="domain" description="Helicase ATP-binding" evidence="8">
    <location>
        <begin position="166"/>
        <end position="351"/>
    </location>
</feature>
<comment type="catalytic activity">
    <reaction evidence="6 7">
        <text>Couples ATP hydrolysis with the unwinding of duplex DNA by translocating in the 3'-5' direction.</text>
        <dbReference type="EC" id="5.6.2.4"/>
    </reaction>
</comment>
<evidence type="ECO:0000256" key="1">
    <source>
        <dbReference type="ARBA" id="ARBA00005446"/>
    </source>
</evidence>
<dbReference type="GO" id="GO:0005634">
    <property type="term" value="C:nucleus"/>
    <property type="evidence" value="ECO:0007669"/>
    <property type="project" value="UniProtKB-SubCell"/>
</dbReference>
<organism evidence="10 11">
    <name type="scientific">Lachnellula willkommii</name>
    <dbReference type="NCBI Taxonomy" id="215461"/>
    <lineage>
        <taxon>Eukaryota</taxon>
        <taxon>Fungi</taxon>
        <taxon>Dikarya</taxon>
        <taxon>Ascomycota</taxon>
        <taxon>Pezizomycotina</taxon>
        <taxon>Leotiomycetes</taxon>
        <taxon>Helotiales</taxon>
        <taxon>Lachnaceae</taxon>
        <taxon>Lachnellula</taxon>
    </lineage>
</organism>
<dbReference type="Pfam" id="PF00271">
    <property type="entry name" value="Helicase_C"/>
    <property type="match status" value="1"/>
</dbReference>
<evidence type="ECO:0000313" key="10">
    <source>
        <dbReference type="EMBL" id="TVY94433.1"/>
    </source>
</evidence>
<dbReference type="GO" id="GO:0005524">
    <property type="term" value="F:ATP binding"/>
    <property type="evidence" value="ECO:0007669"/>
    <property type="project" value="UniProtKB-KW"/>
</dbReference>
<evidence type="ECO:0000256" key="6">
    <source>
        <dbReference type="ARBA" id="ARBA00034617"/>
    </source>
</evidence>
<gene>
    <name evidence="10" type="primary">recQ</name>
    <name evidence="10" type="ORF">LAWI1_G000235</name>
</gene>
<dbReference type="PROSITE" id="PS51192">
    <property type="entry name" value="HELICASE_ATP_BIND_1"/>
    <property type="match status" value="1"/>
</dbReference>
<dbReference type="InterPro" id="IPR027417">
    <property type="entry name" value="P-loop_NTPase"/>
</dbReference>
<evidence type="ECO:0000256" key="4">
    <source>
        <dbReference type="ARBA" id="ARBA00022806"/>
    </source>
</evidence>
<dbReference type="PANTHER" id="PTHR13710">
    <property type="entry name" value="DNA HELICASE RECQ FAMILY MEMBER"/>
    <property type="match status" value="1"/>
</dbReference>
<dbReference type="PROSITE" id="PS51194">
    <property type="entry name" value="HELICASE_CTER"/>
    <property type="match status" value="1"/>
</dbReference>
<dbReference type="InterPro" id="IPR001650">
    <property type="entry name" value="Helicase_C-like"/>
</dbReference>
<feature type="domain" description="Helicase C-terminal" evidence="9">
    <location>
        <begin position="376"/>
        <end position="530"/>
    </location>
</feature>
<dbReference type="CDD" id="cd18018">
    <property type="entry name" value="DEXHc_RecQ4-like"/>
    <property type="match status" value="1"/>
</dbReference>
<evidence type="ECO:0000313" key="11">
    <source>
        <dbReference type="Proteomes" id="UP000315522"/>
    </source>
</evidence>
<dbReference type="Pfam" id="PF00270">
    <property type="entry name" value="DEAD"/>
    <property type="match status" value="1"/>
</dbReference>
<keyword evidence="4 7" id="KW-0347">Helicase</keyword>
<dbReference type="Proteomes" id="UP000315522">
    <property type="component" value="Unassembled WGS sequence"/>
</dbReference>
<evidence type="ECO:0000256" key="7">
    <source>
        <dbReference type="RuleBase" id="RU364117"/>
    </source>
</evidence>
<dbReference type="GO" id="GO:0005737">
    <property type="term" value="C:cytoplasm"/>
    <property type="evidence" value="ECO:0007669"/>
    <property type="project" value="TreeGrafter"/>
</dbReference>
<dbReference type="GO" id="GO:0005694">
    <property type="term" value="C:chromosome"/>
    <property type="evidence" value="ECO:0007669"/>
    <property type="project" value="TreeGrafter"/>
</dbReference>
<dbReference type="PANTHER" id="PTHR13710:SF120">
    <property type="entry name" value="BIFUNCTIONAL 3'-5' EXONUCLEASE_ATP-DEPENDENT HELICASE WRN"/>
    <property type="match status" value="1"/>
</dbReference>
<reference evidence="10 11" key="1">
    <citation type="submission" date="2018-05" db="EMBL/GenBank/DDBJ databases">
        <title>Genome sequencing and assembly of the regulated plant pathogen Lachnellula willkommii and related sister species for the development of diagnostic species identification markers.</title>
        <authorList>
            <person name="Giroux E."/>
            <person name="Bilodeau G."/>
        </authorList>
    </citation>
    <scope>NUCLEOTIDE SEQUENCE [LARGE SCALE GENOMIC DNA]</scope>
    <source>
        <strain evidence="10 11">CBS 172.35</strain>
    </source>
</reference>
<evidence type="ECO:0000259" key="8">
    <source>
        <dbReference type="PROSITE" id="PS51192"/>
    </source>
</evidence>
<dbReference type="AlphaFoldDB" id="A0A559MNA1"/>
<dbReference type="SMART" id="SM00490">
    <property type="entry name" value="HELICc"/>
    <property type="match status" value="1"/>
</dbReference>
<evidence type="ECO:0000256" key="2">
    <source>
        <dbReference type="ARBA" id="ARBA00022741"/>
    </source>
</evidence>
<name>A0A559MNA1_9HELO</name>
<dbReference type="EMBL" id="QGML01000009">
    <property type="protein sequence ID" value="TVY94433.1"/>
    <property type="molecule type" value="Genomic_DNA"/>
</dbReference>
<keyword evidence="5 7" id="KW-0067">ATP-binding</keyword>
<keyword evidence="2 7" id="KW-0547">Nucleotide-binding</keyword>
<dbReference type="GO" id="GO:0043138">
    <property type="term" value="F:3'-5' DNA helicase activity"/>
    <property type="evidence" value="ECO:0007669"/>
    <property type="project" value="UniProtKB-EC"/>
</dbReference>
<dbReference type="InterPro" id="IPR004589">
    <property type="entry name" value="DNA_helicase_ATP-dep_RecQ"/>
</dbReference>
<dbReference type="InterPro" id="IPR036388">
    <property type="entry name" value="WH-like_DNA-bd_sf"/>
</dbReference>
<dbReference type="GO" id="GO:0009378">
    <property type="term" value="F:four-way junction helicase activity"/>
    <property type="evidence" value="ECO:0007669"/>
    <property type="project" value="TreeGrafter"/>
</dbReference>
<dbReference type="GO" id="GO:0003676">
    <property type="term" value="F:nucleic acid binding"/>
    <property type="evidence" value="ECO:0007669"/>
    <property type="project" value="InterPro"/>
</dbReference>
<keyword evidence="3 7" id="KW-0378">Hydrolase</keyword>
<dbReference type="GO" id="GO:0016787">
    <property type="term" value="F:hydrolase activity"/>
    <property type="evidence" value="ECO:0007669"/>
    <property type="project" value="UniProtKB-KW"/>
</dbReference>
<dbReference type="GO" id="GO:0000724">
    <property type="term" value="P:double-strand break repair via homologous recombination"/>
    <property type="evidence" value="ECO:0007669"/>
    <property type="project" value="TreeGrafter"/>
</dbReference>
<dbReference type="InterPro" id="IPR011545">
    <property type="entry name" value="DEAD/DEAH_box_helicase_dom"/>
</dbReference>
<keyword evidence="11" id="KW-1185">Reference proteome</keyword>
<comment type="caution">
    <text evidence="10">The sequence shown here is derived from an EMBL/GenBank/DDBJ whole genome shotgun (WGS) entry which is preliminary data.</text>
</comment>
<accession>A0A559MNA1</accession>
<dbReference type="Gene3D" id="1.10.10.10">
    <property type="entry name" value="Winged helix-like DNA-binding domain superfamily/Winged helix DNA-binding domain"/>
    <property type="match status" value="1"/>
</dbReference>
<proteinExistence type="inferred from homology"/>
<comment type="catalytic activity">
    <reaction evidence="7">
        <text>ATP + H2O = ADP + phosphate + H(+)</text>
        <dbReference type="Rhea" id="RHEA:13065"/>
        <dbReference type="ChEBI" id="CHEBI:15377"/>
        <dbReference type="ChEBI" id="CHEBI:15378"/>
        <dbReference type="ChEBI" id="CHEBI:30616"/>
        <dbReference type="ChEBI" id="CHEBI:43474"/>
        <dbReference type="ChEBI" id="CHEBI:456216"/>
    </reaction>
</comment>
<dbReference type="SMART" id="SM00487">
    <property type="entry name" value="DEXDc"/>
    <property type="match status" value="1"/>
</dbReference>
<dbReference type="InterPro" id="IPR032284">
    <property type="entry name" value="RecQ_Zn-bd"/>
</dbReference>
<dbReference type="Pfam" id="PF16124">
    <property type="entry name" value="RecQ_Zn_bind"/>
    <property type="match status" value="1"/>
</dbReference>
<evidence type="ECO:0000259" key="9">
    <source>
        <dbReference type="PROSITE" id="PS51194"/>
    </source>
</evidence>
<comment type="similarity">
    <text evidence="1 7">Belongs to the helicase family. RecQ subfamily.</text>
</comment>